<accession>A0ABT6V9A9</accession>
<proteinExistence type="predicted"/>
<keyword evidence="3" id="KW-1185">Reference proteome</keyword>
<name>A0ABT6V9A9_9FLAO</name>
<comment type="caution">
    <text evidence="2">The sequence shown here is derived from an EMBL/GenBank/DDBJ whole genome shotgun (WGS) entry which is preliminary data.</text>
</comment>
<dbReference type="InterPro" id="IPR001387">
    <property type="entry name" value="Cro/C1-type_HTH"/>
</dbReference>
<reference evidence="2 3" key="1">
    <citation type="submission" date="2023-04" db="EMBL/GenBank/DDBJ databases">
        <title>Two novel species of Flavobacterium.</title>
        <authorList>
            <person name="Liu Q."/>
            <person name="Xin Y.-H."/>
        </authorList>
    </citation>
    <scope>NUCLEOTIDE SEQUENCE [LARGE SCALE GENOMIC DNA]</scope>
    <source>
        <strain evidence="2 3">LB1P51</strain>
    </source>
</reference>
<evidence type="ECO:0000313" key="2">
    <source>
        <dbReference type="EMBL" id="MDI5894818.1"/>
    </source>
</evidence>
<gene>
    <name evidence="2" type="ORF">QLS65_07920</name>
</gene>
<evidence type="ECO:0000313" key="3">
    <source>
        <dbReference type="Proteomes" id="UP001243403"/>
    </source>
</evidence>
<dbReference type="InterPro" id="IPR010982">
    <property type="entry name" value="Lambda_DNA-bd_dom_sf"/>
</dbReference>
<dbReference type="EMBL" id="JASCRZ010000003">
    <property type="protein sequence ID" value="MDI5894818.1"/>
    <property type="molecule type" value="Genomic_DNA"/>
</dbReference>
<dbReference type="RefSeq" id="WP_282716524.1">
    <property type="nucleotide sequence ID" value="NZ_JASCRZ010000003.1"/>
</dbReference>
<protein>
    <recommendedName>
        <fullName evidence="1">HTH cro/C1-type domain-containing protein</fullName>
    </recommendedName>
</protein>
<organism evidence="2 3">
    <name type="scientific">Flavobacterium algoritolerans</name>
    <dbReference type="NCBI Taxonomy" id="3041254"/>
    <lineage>
        <taxon>Bacteria</taxon>
        <taxon>Pseudomonadati</taxon>
        <taxon>Bacteroidota</taxon>
        <taxon>Flavobacteriia</taxon>
        <taxon>Flavobacteriales</taxon>
        <taxon>Flavobacteriaceae</taxon>
        <taxon>Flavobacterium</taxon>
    </lineage>
</organism>
<feature type="domain" description="HTH cro/C1-type" evidence="1">
    <location>
        <begin position="76"/>
        <end position="117"/>
    </location>
</feature>
<dbReference type="SUPFAM" id="SSF47413">
    <property type="entry name" value="lambda repressor-like DNA-binding domains"/>
    <property type="match status" value="1"/>
</dbReference>
<sequence length="137" mass="15334">MKNRKFNKMSTTLLVLEPNILKNIGTPKRTDILFKLLLIAFVKKDLEEHIKVKIATSLHKLLQSNGKDAVAQSYNDIAIAADIRKATVSDTFNAKSSPNSSTLILILEAMGYSLRDFAHIYDTIKDSEVLAFKRGLI</sequence>
<evidence type="ECO:0000259" key="1">
    <source>
        <dbReference type="PROSITE" id="PS50943"/>
    </source>
</evidence>
<dbReference type="Proteomes" id="UP001243403">
    <property type="component" value="Unassembled WGS sequence"/>
</dbReference>
<dbReference type="PROSITE" id="PS50943">
    <property type="entry name" value="HTH_CROC1"/>
    <property type="match status" value="1"/>
</dbReference>
<dbReference type="Gene3D" id="1.10.260.40">
    <property type="entry name" value="lambda repressor-like DNA-binding domains"/>
    <property type="match status" value="1"/>
</dbReference>